<proteinExistence type="predicted"/>
<dbReference type="Proteomes" id="UP000198940">
    <property type="component" value="Unassembled WGS sequence"/>
</dbReference>
<dbReference type="Proteomes" id="UP000184031">
    <property type="component" value="Unassembled WGS sequence"/>
</dbReference>
<dbReference type="AlphaFoldDB" id="A0A1M6TUH1"/>
<evidence type="ECO:0000313" key="2">
    <source>
        <dbReference type="EMBL" id="SHK60685.1"/>
    </source>
</evidence>
<evidence type="ECO:0000313" key="3">
    <source>
        <dbReference type="Proteomes" id="UP000184031"/>
    </source>
</evidence>
<reference evidence="2 3" key="1">
    <citation type="submission" date="2016-11" db="EMBL/GenBank/DDBJ databases">
        <authorList>
            <person name="Varghese N."/>
            <person name="Submissions S."/>
        </authorList>
    </citation>
    <scope>NUCLEOTIDE SEQUENCE [LARGE SCALE GENOMIC DNA]</scope>
    <source>
        <strain evidence="2 3">CGMCC 1.12174</strain>
        <strain evidence="1 4">DSM 26351</strain>
    </source>
</reference>
<keyword evidence="4" id="KW-1185">Reference proteome</keyword>
<evidence type="ECO:0000313" key="1">
    <source>
        <dbReference type="EMBL" id="SFB90667.1"/>
    </source>
</evidence>
<dbReference type="RefSeq" id="WP_072878502.1">
    <property type="nucleotide sequence ID" value="NZ_FOKU01000003.1"/>
</dbReference>
<dbReference type="EMBL" id="FRAT01000003">
    <property type="protein sequence ID" value="SHK60685.1"/>
    <property type="molecule type" value="Genomic_DNA"/>
</dbReference>
<organism evidence="2 3">
    <name type="scientific">Flagellimonas taeanensis</name>
    <dbReference type="NCBI Taxonomy" id="1005926"/>
    <lineage>
        <taxon>Bacteria</taxon>
        <taxon>Pseudomonadati</taxon>
        <taxon>Bacteroidota</taxon>
        <taxon>Flavobacteriia</taxon>
        <taxon>Flavobacteriales</taxon>
        <taxon>Flavobacteriaceae</taxon>
        <taxon>Flagellimonas</taxon>
    </lineage>
</organism>
<sequence length="102" mass="11574">MDRHNFDTLSEAINALTQEGYEEDFEAGDNCIKALYSKKEYQPDALKIINTYRFEGMTNPEDQATVFTIEASDGTKGTLVMSYSAEHNQNEELIKKIPMARS</sequence>
<accession>A0A1M6TUH1</accession>
<comment type="caution">
    <text evidence="2">The sequence shown here is derived from an EMBL/GenBank/DDBJ whole genome shotgun (WGS) entry which is preliminary data.</text>
</comment>
<dbReference type="OrthoDB" id="8418771at2"/>
<dbReference type="STRING" id="1055723.SAMN05216293_1523"/>
<protein>
    <recommendedName>
        <fullName evidence="5">Phosphoribosylpyrophosphate synthetase</fullName>
    </recommendedName>
</protein>
<name>A0A1M6TUH1_9FLAO</name>
<evidence type="ECO:0000313" key="4">
    <source>
        <dbReference type="Proteomes" id="UP000198940"/>
    </source>
</evidence>
<gene>
    <name evidence="1" type="ORF">SAMN04487891_103365</name>
    <name evidence="2" type="ORF">SAMN05216293_1523</name>
</gene>
<dbReference type="EMBL" id="FOKU01000003">
    <property type="protein sequence ID" value="SFB90667.1"/>
    <property type="molecule type" value="Genomic_DNA"/>
</dbReference>
<evidence type="ECO:0008006" key="5">
    <source>
        <dbReference type="Google" id="ProtNLM"/>
    </source>
</evidence>